<sequence>MPKLVLKSRNTRKCGVHISEQKIAAAERKFSTSRLPAGDPNATATIDVHFHIVSANDTLEGGWVPISQIEAQMDVLNDDYKDTGLRWNLVNTTRILSKEWFEGVAPDSPENDALKQVFRAGNESALNIYTVG</sequence>
<dbReference type="Gene3D" id="3.40.390.10">
    <property type="entry name" value="Collagenase (Catalytic Domain)"/>
    <property type="match status" value="1"/>
</dbReference>
<comment type="caution">
    <text evidence="1">The sequence shown here is derived from an EMBL/GenBank/DDBJ whole genome shotgun (WGS) entry which is preliminary data.</text>
</comment>
<dbReference type="EMBL" id="JABCKI010005818">
    <property type="protein sequence ID" value="KAG5637586.1"/>
    <property type="molecule type" value="Genomic_DNA"/>
</dbReference>
<evidence type="ECO:0000313" key="2">
    <source>
        <dbReference type="Proteomes" id="UP000717328"/>
    </source>
</evidence>
<dbReference type="Proteomes" id="UP000717328">
    <property type="component" value="Unassembled WGS sequence"/>
</dbReference>
<keyword evidence="2" id="KW-1185">Reference proteome</keyword>
<organism evidence="1 2">
    <name type="scientific">Sphagnurus paluster</name>
    <dbReference type="NCBI Taxonomy" id="117069"/>
    <lineage>
        <taxon>Eukaryota</taxon>
        <taxon>Fungi</taxon>
        <taxon>Dikarya</taxon>
        <taxon>Basidiomycota</taxon>
        <taxon>Agaricomycotina</taxon>
        <taxon>Agaricomycetes</taxon>
        <taxon>Agaricomycetidae</taxon>
        <taxon>Agaricales</taxon>
        <taxon>Tricholomatineae</taxon>
        <taxon>Lyophyllaceae</taxon>
        <taxon>Sphagnurus</taxon>
    </lineage>
</organism>
<dbReference type="OrthoDB" id="536211at2759"/>
<reference evidence="1" key="1">
    <citation type="submission" date="2021-02" db="EMBL/GenBank/DDBJ databases">
        <authorList>
            <person name="Nieuwenhuis M."/>
            <person name="Van De Peppel L.J.J."/>
        </authorList>
    </citation>
    <scope>NUCLEOTIDE SEQUENCE</scope>
    <source>
        <strain evidence="1">D49</strain>
    </source>
</reference>
<gene>
    <name evidence="1" type="ORF">H0H81_004037</name>
</gene>
<proteinExistence type="predicted"/>
<evidence type="ECO:0000313" key="1">
    <source>
        <dbReference type="EMBL" id="KAG5637586.1"/>
    </source>
</evidence>
<dbReference type="GO" id="GO:0008237">
    <property type="term" value="F:metallopeptidase activity"/>
    <property type="evidence" value="ECO:0007669"/>
    <property type="project" value="InterPro"/>
</dbReference>
<accession>A0A9P7K479</accession>
<dbReference type="AlphaFoldDB" id="A0A9P7K479"/>
<protein>
    <submittedName>
        <fullName evidence="1">Uncharacterized protein</fullName>
    </submittedName>
</protein>
<name>A0A9P7K479_9AGAR</name>
<reference evidence="1" key="2">
    <citation type="submission" date="2021-10" db="EMBL/GenBank/DDBJ databases">
        <title>Phylogenomics reveals ancestral predisposition of the termite-cultivated fungus Termitomyces towards a domesticated lifestyle.</title>
        <authorList>
            <person name="Auxier B."/>
            <person name="Grum-Grzhimaylo A."/>
            <person name="Cardenas M.E."/>
            <person name="Lodge J.D."/>
            <person name="Laessoe T."/>
            <person name="Pedersen O."/>
            <person name="Smith M.E."/>
            <person name="Kuyper T.W."/>
            <person name="Franco-Molano E.A."/>
            <person name="Baroni T.J."/>
            <person name="Aanen D.K."/>
        </authorList>
    </citation>
    <scope>NUCLEOTIDE SEQUENCE</scope>
    <source>
        <strain evidence="1">D49</strain>
    </source>
</reference>
<dbReference type="InterPro" id="IPR024079">
    <property type="entry name" value="MetalloPept_cat_dom_sf"/>
</dbReference>